<comment type="function">
    <text evidence="1">Involved in the transposition of the insertion sequence.</text>
</comment>
<protein>
    <submittedName>
        <fullName evidence="3">IS3 family transposase</fullName>
    </submittedName>
</protein>
<dbReference type="InterPro" id="IPR025948">
    <property type="entry name" value="HTH-like_dom"/>
</dbReference>
<dbReference type="InterPro" id="IPR048020">
    <property type="entry name" value="Transpos_IS3"/>
</dbReference>
<comment type="caution">
    <text evidence="3">The sequence shown here is derived from an EMBL/GenBank/DDBJ whole genome shotgun (WGS) entry which is preliminary data.</text>
</comment>
<dbReference type="SUPFAM" id="SSF46689">
    <property type="entry name" value="Homeodomain-like"/>
    <property type="match status" value="1"/>
</dbReference>
<evidence type="ECO:0000313" key="3">
    <source>
        <dbReference type="EMBL" id="HJA91772.1"/>
    </source>
</evidence>
<name>A0A9D2I3W5_9FIRM</name>
<dbReference type="InterPro" id="IPR013324">
    <property type="entry name" value="RNA_pol_sigma_r3/r4-like"/>
</dbReference>
<reference evidence="3" key="2">
    <citation type="submission" date="2021-04" db="EMBL/GenBank/DDBJ databases">
        <authorList>
            <person name="Gilroy R."/>
        </authorList>
    </citation>
    <scope>NUCLEOTIDE SEQUENCE</scope>
    <source>
        <strain evidence="3">CHK179-7159</strain>
    </source>
</reference>
<dbReference type="AlphaFoldDB" id="A0A9D2I3W5"/>
<dbReference type="SUPFAM" id="SSF88659">
    <property type="entry name" value="Sigma3 and sigma4 domains of RNA polymerase sigma factors"/>
    <property type="match status" value="1"/>
</dbReference>
<dbReference type="PANTHER" id="PTHR46889">
    <property type="entry name" value="TRANSPOSASE INSF FOR INSERTION SEQUENCE IS3B-RELATED"/>
    <property type="match status" value="1"/>
</dbReference>
<dbReference type="Pfam" id="PF00665">
    <property type="entry name" value="rve"/>
    <property type="match status" value="1"/>
</dbReference>
<dbReference type="PROSITE" id="PS50994">
    <property type="entry name" value="INTEGRASE"/>
    <property type="match status" value="1"/>
</dbReference>
<dbReference type="Gene3D" id="1.10.10.60">
    <property type="entry name" value="Homeodomain-like"/>
    <property type="match status" value="1"/>
</dbReference>
<dbReference type="Gene3D" id="3.30.420.10">
    <property type="entry name" value="Ribonuclease H-like superfamily/Ribonuclease H"/>
    <property type="match status" value="1"/>
</dbReference>
<dbReference type="Pfam" id="PF13276">
    <property type="entry name" value="HTH_21"/>
    <property type="match status" value="1"/>
</dbReference>
<dbReference type="SUPFAM" id="SSF53098">
    <property type="entry name" value="Ribonuclease H-like"/>
    <property type="match status" value="1"/>
</dbReference>
<proteinExistence type="predicted"/>
<dbReference type="NCBIfam" id="NF033516">
    <property type="entry name" value="transpos_IS3"/>
    <property type="match status" value="1"/>
</dbReference>
<evidence type="ECO:0000256" key="1">
    <source>
        <dbReference type="ARBA" id="ARBA00002286"/>
    </source>
</evidence>
<dbReference type="InterPro" id="IPR001584">
    <property type="entry name" value="Integrase_cat-core"/>
</dbReference>
<dbReference type="InterPro" id="IPR036397">
    <property type="entry name" value="RNaseH_sf"/>
</dbReference>
<dbReference type="PANTHER" id="PTHR46889:SF4">
    <property type="entry name" value="TRANSPOSASE INSO FOR INSERTION SEQUENCE ELEMENT IS911B-RELATED"/>
    <property type="match status" value="1"/>
</dbReference>
<feature type="domain" description="Integrase catalytic" evidence="2">
    <location>
        <begin position="218"/>
        <end position="381"/>
    </location>
</feature>
<dbReference type="InterPro" id="IPR009057">
    <property type="entry name" value="Homeodomain-like_sf"/>
</dbReference>
<dbReference type="InterPro" id="IPR012337">
    <property type="entry name" value="RNaseH-like_sf"/>
</dbReference>
<dbReference type="GO" id="GO:0003676">
    <property type="term" value="F:nucleic acid binding"/>
    <property type="evidence" value="ECO:0007669"/>
    <property type="project" value="InterPro"/>
</dbReference>
<organism evidence="3 4">
    <name type="scientific">Candidatus Eisenbergiella merdipullorum</name>
    <dbReference type="NCBI Taxonomy" id="2838553"/>
    <lineage>
        <taxon>Bacteria</taxon>
        <taxon>Bacillati</taxon>
        <taxon>Bacillota</taxon>
        <taxon>Clostridia</taxon>
        <taxon>Lachnospirales</taxon>
        <taxon>Lachnospiraceae</taxon>
        <taxon>Eisenbergiella</taxon>
    </lineage>
</organism>
<dbReference type="GO" id="GO:0015074">
    <property type="term" value="P:DNA integration"/>
    <property type="evidence" value="ECO:0007669"/>
    <property type="project" value="InterPro"/>
</dbReference>
<dbReference type="Proteomes" id="UP000886858">
    <property type="component" value="Unassembled WGS sequence"/>
</dbReference>
<gene>
    <name evidence="3" type="ORF">H9717_01410</name>
</gene>
<dbReference type="EMBL" id="DWYY01000016">
    <property type="protein sequence ID" value="HJA91772.1"/>
    <property type="molecule type" value="Genomic_DNA"/>
</dbReference>
<sequence length="381" mass="44706">MAHPTNGKYKKISKNKQKRLARLYRRGTSITELSRRHGLSKSSIYYWGHKYYASPHSIKAATTQELNSLKRTASRTARKLEICQKCLRGLELTPKEKYAFMDSIYGQYSLHEICEAMDVDRGTYYNHLRVKDKIGQQEIRRAMLKEEILAVYDASAHRYGSGRITEALRQRGIKTSRKTVSKLMRELGVGYVQRHRKASSAYLAWEDRKSEAQLRQDKATKKSQVWTSDLMMIRYKQHNYYLCVYLDEFTRVVLAHRLGSRTSTNLVIGTLRKAVAQRKPAPGLILHTDHGGQYFSYMMERFYRQHHIYHQASRPHVPTDNAIMESFFKTMREEFLLDPNRFRSLRTLKEGLDEYIGFYNNMRLHTSLHGLAPTEYERQNS</sequence>
<evidence type="ECO:0000259" key="2">
    <source>
        <dbReference type="PROSITE" id="PS50994"/>
    </source>
</evidence>
<evidence type="ECO:0000313" key="4">
    <source>
        <dbReference type="Proteomes" id="UP000886858"/>
    </source>
</evidence>
<accession>A0A9D2I3W5</accession>
<reference evidence="3" key="1">
    <citation type="journal article" date="2021" name="PeerJ">
        <title>Extensive microbial diversity within the chicken gut microbiome revealed by metagenomics and culture.</title>
        <authorList>
            <person name="Gilroy R."/>
            <person name="Ravi A."/>
            <person name="Getino M."/>
            <person name="Pursley I."/>
            <person name="Horton D.L."/>
            <person name="Alikhan N.F."/>
            <person name="Baker D."/>
            <person name="Gharbi K."/>
            <person name="Hall N."/>
            <person name="Watson M."/>
            <person name="Adriaenssens E.M."/>
            <person name="Foster-Nyarko E."/>
            <person name="Jarju S."/>
            <person name="Secka A."/>
            <person name="Antonio M."/>
            <person name="Oren A."/>
            <person name="Chaudhuri R.R."/>
            <person name="La Ragione R."/>
            <person name="Hildebrand F."/>
            <person name="Pallen M.J."/>
        </authorList>
    </citation>
    <scope>NUCLEOTIDE SEQUENCE</scope>
    <source>
        <strain evidence="3">CHK179-7159</strain>
    </source>
</reference>
<dbReference type="InterPro" id="IPR050900">
    <property type="entry name" value="Transposase_IS3/IS150/IS904"/>
</dbReference>
<dbReference type="Pfam" id="PF13333">
    <property type="entry name" value="rve_2"/>
    <property type="match status" value="1"/>
</dbReference>